<organism evidence="7 10">
    <name type="scientific">Nitrosomonas ureae</name>
    <dbReference type="NCBI Taxonomy" id="44577"/>
    <lineage>
        <taxon>Bacteria</taxon>
        <taxon>Pseudomonadati</taxon>
        <taxon>Pseudomonadota</taxon>
        <taxon>Betaproteobacteria</taxon>
        <taxon>Nitrosomonadales</taxon>
        <taxon>Nitrosomonadaceae</taxon>
        <taxon>Nitrosomonas</taxon>
    </lineage>
</organism>
<evidence type="ECO:0000313" key="7">
    <source>
        <dbReference type="EMBL" id="SDT84758.1"/>
    </source>
</evidence>
<accession>A0A0S3AFS6</accession>
<keyword evidence="3" id="KW-0285">Flavoprotein</keyword>
<reference evidence="10" key="1">
    <citation type="submission" date="2016-10" db="EMBL/GenBank/DDBJ databases">
        <authorList>
            <person name="Varghese N."/>
            <person name="Submissions S."/>
        </authorList>
    </citation>
    <scope>NUCLEOTIDE SEQUENCE [LARGE SCALE GENOMIC DNA]</scope>
    <source>
        <strain evidence="10">Nm10</strain>
    </source>
</reference>
<dbReference type="InterPro" id="IPR023753">
    <property type="entry name" value="FAD/NAD-binding_dom"/>
</dbReference>
<dbReference type="Pfam" id="PF07992">
    <property type="entry name" value="Pyr_redox_2"/>
    <property type="match status" value="1"/>
</dbReference>
<feature type="domain" description="FAD/NAD(P)-binding" evidence="6">
    <location>
        <begin position="15"/>
        <end position="312"/>
    </location>
</feature>
<gene>
    <name evidence="7" type="ORF">SAMN05216406_10299</name>
    <name evidence="8" type="ORF">SAMN05421510_103711</name>
</gene>
<dbReference type="GO" id="GO:0019646">
    <property type="term" value="P:aerobic electron transport chain"/>
    <property type="evidence" value="ECO:0007669"/>
    <property type="project" value="TreeGrafter"/>
</dbReference>
<dbReference type="AlphaFoldDB" id="A0A0S3AFS6"/>
<evidence type="ECO:0000256" key="5">
    <source>
        <dbReference type="ARBA" id="ARBA00023002"/>
    </source>
</evidence>
<dbReference type="InterPro" id="IPR051169">
    <property type="entry name" value="NADH-Q_oxidoreductase"/>
</dbReference>
<dbReference type="STRING" id="44577.ATY38_00575"/>
<dbReference type="OrthoDB" id="9781621at2"/>
<evidence type="ECO:0000256" key="1">
    <source>
        <dbReference type="ARBA" id="ARBA00001974"/>
    </source>
</evidence>
<dbReference type="GO" id="GO:0003955">
    <property type="term" value="F:NAD(P)H dehydrogenase (quinone) activity"/>
    <property type="evidence" value="ECO:0007669"/>
    <property type="project" value="TreeGrafter"/>
</dbReference>
<dbReference type="EMBL" id="FNLN01000002">
    <property type="protein sequence ID" value="SDT84758.1"/>
    <property type="molecule type" value="Genomic_DNA"/>
</dbReference>
<dbReference type="Gene3D" id="3.50.50.100">
    <property type="match status" value="1"/>
</dbReference>
<evidence type="ECO:0000313" key="8">
    <source>
        <dbReference type="EMBL" id="SEQ31391.1"/>
    </source>
</evidence>
<comment type="cofactor">
    <cofactor evidence="1">
        <name>FAD</name>
        <dbReference type="ChEBI" id="CHEBI:57692"/>
    </cofactor>
</comment>
<dbReference type="Proteomes" id="UP000181998">
    <property type="component" value="Unassembled WGS sequence"/>
</dbReference>
<protein>
    <submittedName>
        <fullName evidence="7">NADH dehydrogenase</fullName>
    </submittedName>
</protein>
<keyword evidence="5" id="KW-0560">Oxidoreductase</keyword>
<evidence type="ECO:0000256" key="2">
    <source>
        <dbReference type="ARBA" id="ARBA00005272"/>
    </source>
</evidence>
<name>A0A0S3AFS6_9PROT</name>
<reference evidence="7 9" key="2">
    <citation type="submission" date="2016-10" db="EMBL/GenBank/DDBJ databases">
        <authorList>
            <person name="de Groot N.N."/>
        </authorList>
    </citation>
    <scope>NUCLEOTIDE SEQUENCE [LARGE SCALE GENOMIC DNA]</scope>
    <source>
        <strain evidence="7">Nm10</strain>
        <strain evidence="8 9">Nm9</strain>
    </source>
</reference>
<keyword evidence="10" id="KW-1185">Reference proteome</keyword>
<evidence type="ECO:0000313" key="9">
    <source>
        <dbReference type="Proteomes" id="UP000181998"/>
    </source>
</evidence>
<dbReference type="PRINTS" id="PR00469">
    <property type="entry name" value="PNDRDTASEII"/>
</dbReference>
<dbReference type="PANTHER" id="PTHR42913">
    <property type="entry name" value="APOPTOSIS-INDUCING FACTOR 1"/>
    <property type="match status" value="1"/>
</dbReference>
<evidence type="ECO:0000259" key="6">
    <source>
        <dbReference type="Pfam" id="PF07992"/>
    </source>
</evidence>
<dbReference type="SUPFAM" id="SSF51905">
    <property type="entry name" value="FAD/NAD(P)-binding domain"/>
    <property type="match status" value="2"/>
</dbReference>
<evidence type="ECO:0000256" key="4">
    <source>
        <dbReference type="ARBA" id="ARBA00022827"/>
    </source>
</evidence>
<proteinExistence type="inferred from homology"/>
<dbReference type="InterPro" id="IPR036188">
    <property type="entry name" value="FAD/NAD-bd_sf"/>
</dbReference>
<dbReference type="RefSeq" id="WP_062557578.1">
    <property type="nucleotide sequence ID" value="NZ_CP013341.1"/>
</dbReference>
<dbReference type="EMBL" id="FOFX01000037">
    <property type="protein sequence ID" value="SEQ31391.1"/>
    <property type="molecule type" value="Genomic_DNA"/>
</dbReference>
<evidence type="ECO:0000313" key="10">
    <source>
        <dbReference type="Proteomes" id="UP000182882"/>
    </source>
</evidence>
<evidence type="ECO:0000256" key="3">
    <source>
        <dbReference type="ARBA" id="ARBA00022630"/>
    </source>
</evidence>
<dbReference type="KEGG" id="nur:ATY38_00575"/>
<dbReference type="PANTHER" id="PTHR42913:SF3">
    <property type="entry name" value="64 KDA MITOCHONDRIAL NADH DEHYDROGENASE (EUROFUNG)"/>
    <property type="match status" value="1"/>
</dbReference>
<sequence>MAFLPFNITKQKKLRVIIVGGGYAGLAALTNLLQFAPDTDITLIDPRTQHLKITHLHETFRYPLTDLLFSFGDLEIRYGCRHVLASVDLDQNTLQDCQDSKQLILDDAVLNFDYMIIASGCENSASGLMDSKNVLSLSDFTAANGSDLLGNFLDQNNVPNQAISVVGGGATGIQFLFEIKQFLMRKKYKIKLRLIHSGGRVLEQFPDGFGTYAESRMRDLEIAFYPDTYYSYQDSDKIFLTEKITKKQFELPSSMAILFLGKKQQKTYTANAFGQIIINRKPLQNIFTAGDCSYYQSPGSNTRTAQSAVRKGKLVARNILRHSGFPGLLEPYIHHELGYVVSIGAADAVGWLVSEGNIITGIPALTIKELVEAQYDLLLAGIDTYLV</sequence>
<keyword evidence="4" id="KW-0274">FAD</keyword>
<dbReference type="Proteomes" id="UP000182882">
    <property type="component" value="Unassembled WGS sequence"/>
</dbReference>
<comment type="similarity">
    <text evidence="2">Belongs to the NADH dehydrogenase family.</text>
</comment>
<dbReference type="PRINTS" id="PR00368">
    <property type="entry name" value="FADPNR"/>
</dbReference>